<keyword evidence="1 9" id="KW-0963">Cytoplasm</keyword>
<feature type="binding site" evidence="9">
    <location>
        <position position="17"/>
    </location>
    <ligand>
        <name>ATP</name>
        <dbReference type="ChEBI" id="CHEBI:30616"/>
    </ligand>
</feature>
<dbReference type="STRING" id="1121331.SAMN02745248_00098"/>
<keyword evidence="3 9" id="KW-0548">Nucleotidyltransferase</keyword>
<evidence type="ECO:0000313" key="11">
    <source>
        <dbReference type="EMBL" id="SHJ43319.1"/>
    </source>
</evidence>
<keyword evidence="12" id="KW-1185">Reference proteome</keyword>
<dbReference type="GO" id="GO:0005737">
    <property type="term" value="C:cytoplasm"/>
    <property type="evidence" value="ECO:0007669"/>
    <property type="project" value="UniProtKB-SubCell"/>
</dbReference>
<feature type="binding site" evidence="9">
    <location>
        <position position="98"/>
    </location>
    <ligand>
        <name>ATP</name>
        <dbReference type="ChEBI" id="CHEBI:30616"/>
    </ligand>
</feature>
<keyword evidence="4 9" id="KW-0547">Nucleotide-binding</keyword>
<dbReference type="UniPathway" id="UPA00241">
    <property type="reaction ID" value="UER00355"/>
</dbReference>
<evidence type="ECO:0000313" key="12">
    <source>
        <dbReference type="Proteomes" id="UP000183952"/>
    </source>
</evidence>
<dbReference type="PANTHER" id="PTHR21342:SF1">
    <property type="entry name" value="PHOSPHOPANTETHEINE ADENYLYLTRANSFERASE"/>
    <property type="match status" value="1"/>
</dbReference>
<dbReference type="HAMAP" id="MF_00151">
    <property type="entry name" value="PPAT_bact"/>
    <property type="match status" value="1"/>
</dbReference>
<comment type="subunit">
    <text evidence="9">Homohexamer.</text>
</comment>
<evidence type="ECO:0000256" key="6">
    <source>
        <dbReference type="ARBA" id="ARBA00022842"/>
    </source>
</evidence>
<keyword evidence="6 9" id="KW-0460">Magnesium</keyword>
<comment type="pathway">
    <text evidence="9">Cofactor biosynthesis; coenzyme A biosynthesis; CoA from (R)-pantothenate: step 4/5.</text>
</comment>
<dbReference type="CDD" id="cd02163">
    <property type="entry name" value="PPAT"/>
    <property type="match status" value="1"/>
</dbReference>
<dbReference type="Proteomes" id="UP000183952">
    <property type="component" value="Unassembled WGS sequence"/>
</dbReference>
<feature type="site" description="Transition state stabilizer" evidence="9">
    <location>
        <position position="17"/>
    </location>
</feature>
<comment type="catalytic activity">
    <reaction evidence="8 9">
        <text>(R)-4'-phosphopantetheine + ATP + H(+) = 3'-dephospho-CoA + diphosphate</text>
        <dbReference type="Rhea" id="RHEA:19801"/>
        <dbReference type="ChEBI" id="CHEBI:15378"/>
        <dbReference type="ChEBI" id="CHEBI:30616"/>
        <dbReference type="ChEBI" id="CHEBI:33019"/>
        <dbReference type="ChEBI" id="CHEBI:57328"/>
        <dbReference type="ChEBI" id="CHEBI:61723"/>
        <dbReference type="EC" id="2.7.7.3"/>
    </reaction>
</comment>
<feature type="binding site" evidence="9">
    <location>
        <position position="87"/>
    </location>
    <ligand>
        <name>substrate</name>
    </ligand>
</feature>
<feature type="binding site" evidence="9">
    <location>
        <position position="73"/>
    </location>
    <ligand>
        <name>substrate</name>
    </ligand>
</feature>
<protein>
    <recommendedName>
        <fullName evidence="9">Phosphopantetheine adenylyltransferase</fullName>
        <ecNumber evidence="9">2.7.7.3</ecNumber>
    </recommendedName>
    <alternativeName>
        <fullName evidence="9">Dephospho-CoA pyrophosphorylase</fullName>
    </alternativeName>
    <alternativeName>
        <fullName evidence="9">Pantetheine-phosphate adenylyltransferase</fullName>
        <shortName evidence="9">PPAT</shortName>
    </alternativeName>
</protein>
<accession>A0A1M6J9E7</accession>
<evidence type="ECO:0000256" key="1">
    <source>
        <dbReference type="ARBA" id="ARBA00022490"/>
    </source>
</evidence>
<evidence type="ECO:0000259" key="10">
    <source>
        <dbReference type="Pfam" id="PF01467"/>
    </source>
</evidence>
<evidence type="ECO:0000256" key="8">
    <source>
        <dbReference type="ARBA" id="ARBA00029346"/>
    </source>
</evidence>
<evidence type="ECO:0000256" key="4">
    <source>
        <dbReference type="ARBA" id="ARBA00022741"/>
    </source>
</evidence>
<feature type="binding site" evidence="9">
    <location>
        <position position="9"/>
    </location>
    <ligand>
        <name>substrate</name>
    </ligand>
</feature>
<dbReference type="InterPro" id="IPR001980">
    <property type="entry name" value="PPAT"/>
</dbReference>
<dbReference type="GO" id="GO:0005524">
    <property type="term" value="F:ATP binding"/>
    <property type="evidence" value="ECO:0007669"/>
    <property type="project" value="UniProtKB-KW"/>
</dbReference>
<comment type="cofactor">
    <cofactor evidence="9">
        <name>Mg(2+)</name>
        <dbReference type="ChEBI" id="CHEBI:18420"/>
    </cofactor>
</comment>
<dbReference type="RefSeq" id="WP_072901111.1">
    <property type="nucleotide sequence ID" value="NZ_FRAD01000003.1"/>
</dbReference>
<dbReference type="NCBIfam" id="TIGR01510">
    <property type="entry name" value="coaD_prev_kdtB"/>
    <property type="match status" value="1"/>
</dbReference>
<name>A0A1M6J9E7_9CLOT</name>
<keyword evidence="2 9" id="KW-0808">Transferase</keyword>
<dbReference type="EMBL" id="FRAD01000003">
    <property type="protein sequence ID" value="SHJ43319.1"/>
    <property type="molecule type" value="Genomic_DNA"/>
</dbReference>
<keyword evidence="5 9" id="KW-0067">ATP-binding</keyword>
<feature type="binding site" evidence="9">
    <location>
        <position position="41"/>
    </location>
    <ligand>
        <name>substrate</name>
    </ligand>
</feature>
<dbReference type="SUPFAM" id="SSF52374">
    <property type="entry name" value="Nucleotidylyl transferase"/>
    <property type="match status" value="1"/>
</dbReference>
<feature type="binding site" evidence="9">
    <location>
        <begin position="123"/>
        <end position="129"/>
    </location>
    <ligand>
        <name>ATP</name>
        <dbReference type="ChEBI" id="CHEBI:30616"/>
    </ligand>
</feature>
<evidence type="ECO:0000256" key="5">
    <source>
        <dbReference type="ARBA" id="ARBA00022840"/>
    </source>
</evidence>
<comment type="subcellular location">
    <subcellularLocation>
        <location evidence="9">Cytoplasm</location>
    </subcellularLocation>
</comment>
<feature type="binding site" evidence="9">
    <location>
        <begin position="9"/>
        <end position="10"/>
    </location>
    <ligand>
        <name>ATP</name>
        <dbReference type="ChEBI" id="CHEBI:30616"/>
    </ligand>
</feature>
<feature type="binding site" evidence="9">
    <location>
        <begin position="88"/>
        <end position="90"/>
    </location>
    <ligand>
        <name>ATP</name>
        <dbReference type="ChEBI" id="CHEBI:30616"/>
    </ligand>
</feature>
<comment type="similarity">
    <text evidence="9">Belongs to the bacterial CoaD family.</text>
</comment>
<dbReference type="Gene3D" id="3.40.50.620">
    <property type="entry name" value="HUPs"/>
    <property type="match status" value="1"/>
</dbReference>
<proteinExistence type="inferred from homology"/>
<dbReference type="PRINTS" id="PR01020">
    <property type="entry name" value="LPSBIOSNTHSS"/>
</dbReference>
<evidence type="ECO:0000256" key="7">
    <source>
        <dbReference type="ARBA" id="ARBA00022993"/>
    </source>
</evidence>
<dbReference type="PANTHER" id="PTHR21342">
    <property type="entry name" value="PHOSPHOPANTETHEINE ADENYLYLTRANSFERASE"/>
    <property type="match status" value="1"/>
</dbReference>
<gene>
    <name evidence="9" type="primary">coaD</name>
    <name evidence="11" type="ORF">SAMN02745248_00098</name>
</gene>
<keyword evidence="7 9" id="KW-0173">Coenzyme A biosynthesis</keyword>
<dbReference type="GO" id="GO:0004595">
    <property type="term" value="F:pantetheine-phosphate adenylyltransferase activity"/>
    <property type="evidence" value="ECO:0007669"/>
    <property type="project" value="UniProtKB-UniRule"/>
</dbReference>
<dbReference type="EC" id="2.7.7.3" evidence="9"/>
<dbReference type="Pfam" id="PF01467">
    <property type="entry name" value="CTP_transf_like"/>
    <property type="match status" value="1"/>
</dbReference>
<feature type="domain" description="Cytidyltransferase-like" evidence="10">
    <location>
        <begin position="5"/>
        <end position="133"/>
    </location>
</feature>
<evidence type="ECO:0000256" key="3">
    <source>
        <dbReference type="ARBA" id="ARBA00022695"/>
    </source>
</evidence>
<dbReference type="AlphaFoldDB" id="A0A1M6J9E7"/>
<dbReference type="InterPro" id="IPR004821">
    <property type="entry name" value="Cyt_trans-like"/>
</dbReference>
<dbReference type="GO" id="GO:0015937">
    <property type="term" value="P:coenzyme A biosynthetic process"/>
    <property type="evidence" value="ECO:0007669"/>
    <property type="project" value="UniProtKB-UniRule"/>
</dbReference>
<evidence type="ECO:0000256" key="9">
    <source>
        <dbReference type="HAMAP-Rule" id="MF_00151"/>
    </source>
</evidence>
<reference evidence="11 12" key="1">
    <citation type="submission" date="2016-11" db="EMBL/GenBank/DDBJ databases">
        <authorList>
            <person name="Jaros S."/>
            <person name="Januszkiewicz K."/>
            <person name="Wedrychowicz H."/>
        </authorList>
    </citation>
    <scope>NUCLEOTIDE SEQUENCE [LARGE SCALE GENOMIC DNA]</scope>
    <source>
        <strain evidence="11 12">DSM 3090</strain>
    </source>
</reference>
<organism evidence="11 12">
    <name type="scientific">Hathewaya proteolytica DSM 3090</name>
    <dbReference type="NCBI Taxonomy" id="1121331"/>
    <lineage>
        <taxon>Bacteria</taxon>
        <taxon>Bacillati</taxon>
        <taxon>Bacillota</taxon>
        <taxon>Clostridia</taxon>
        <taxon>Eubacteriales</taxon>
        <taxon>Clostridiaceae</taxon>
        <taxon>Hathewaya</taxon>
    </lineage>
</organism>
<sequence>MVSGVYPGSFDPITEGHYDIIKRCSKLFQQVTVLVMINPDKNYMFNLEERIELVKQQCKDLQNVKVCGYQGILVEYMRANNENIIIKGIRNYSDYEYEQSMACINKSINESVETLVMFSKPLFMHISSSTVKQMAFLGLPVSQYVCNVVEDAIKNKVKSKEK</sequence>
<dbReference type="InterPro" id="IPR014729">
    <property type="entry name" value="Rossmann-like_a/b/a_fold"/>
</dbReference>
<evidence type="ECO:0000256" key="2">
    <source>
        <dbReference type="ARBA" id="ARBA00022679"/>
    </source>
</evidence>
<comment type="function">
    <text evidence="9">Reversibly transfers an adenylyl group from ATP to 4'-phosphopantetheine, yielding dephospho-CoA (dPCoA) and pyrophosphate.</text>
</comment>
<dbReference type="NCBIfam" id="TIGR00125">
    <property type="entry name" value="cyt_tran_rel"/>
    <property type="match status" value="1"/>
</dbReference>